<accession>A0A0C3ENG6</accession>
<reference evidence="1 2" key="1">
    <citation type="submission" date="2014-04" db="EMBL/GenBank/DDBJ databases">
        <authorList>
            <consortium name="DOE Joint Genome Institute"/>
            <person name="Kuo A."/>
            <person name="Kohler A."/>
            <person name="Nagy L.G."/>
            <person name="Floudas D."/>
            <person name="Copeland A."/>
            <person name="Barry K.W."/>
            <person name="Cichocki N."/>
            <person name="Veneault-Fourrey C."/>
            <person name="LaButti K."/>
            <person name="Lindquist E.A."/>
            <person name="Lipzen A."/>
            <person name="Lundell T."/>
            <person name="Morin E."/>
            <person name="Murat C."/>
            <person name="Sun H."/>
            <person name="Tunlid A."/>
            <person name="Henrissat B."/>
            <person name="Grigoriev I.V."/>
            <person name="Hibbett D.S."/>
            <person name="Martin F."/>
            <person name="Nordberg H.P."/>
            <person name="Cantor M.N."/>
            <person name="Hua S.X."/>
        </authorList>
    </citation>
    <scope>NUCLEOTIDE SEQUENCE [LARGE SCALE GENOMIC DNA]</scope>
    <source>
        <strain evidence="1 2">Foug A</strain>
    </source>
</reference>
<dbReference type="InParanoid" id="A0A0C3ENG6"/>
<reference evidence="2" key="2">
    <citation type="submission" date="2015-01" db="EMBL/GenBank/DDBJ databases">
        <title>Evolutionary Origins and Diversification of the Mycorrhizal Mutualists.</title>
        <authorList>
            <consortium name="DOE Joint Genome Institute"/>
            <consortium name="Mycorrhizal Genomics Consortium"/>
            <person name="Kohler A."/>
            <person name="Kuo A."/>
            <person name="Nagy L.G."/>
            <person name="Floudas D."/>
            <person name="Copeland A."/>
            <person name="Barry K.W."/>
            <person name="Cichocki N."/>
            <person name="Veneault-Fourrey C."/>
            <person name="LaButti K."/>
            <person name="Lindquist E.A."/>
            <person name="Lipzen A."/>
            <person name="Lundell T."/>
            <person name="Morin E."/>
            <person name="Murat C."/>
            <person name="Riley R."/>
            <person name="Ohm R."/>
            <person name="Sun H."/>
            <person name="Tunlid A."/>
            <person name="Henrissat B."/>
            <person name="Grigoriev I.V."/>
            <person name="Hibbett D.S."/>
            <person name="Martin F."/>
        </authorList>
    </citation>
    <scope>NUCLEOTIDE SEQUENCE [LARGE SCALE GENOMIC DNA]</scope>
    <source>
        <strain evidence="2">Foug A</strain>
    </source>
</reference>
<sequence>MLNILLLKPEVILPTLVSSIRASKRRGPTLFEGSLHAVTLKQGGPAGSCSTLQRHQYSGPHKPSVSTRTHTYKAHIRTVVEVQLDYYHWITPPLRDPSVIASICLFSQLPELTLFLGEAHVRIASSCAAASMYRDRPQGIYDLRQLFTWSPPRCPTSPQEYTYGGVSVI</sequence>
<protein>
    <submittedName>
        <fullName evidence="1">Uncharacterized protein</fullName>
    </submittedName>
</protein>
<dbReference type="EMBL" id="KN822006">
    <property type="protein sequence ID" value="KIM69411.1"/>
    <property type="molecule type" value="Genomic_DNA"/>
</dbReference>
<organism evidence="1 2">
    <name type="scientific">Scleroderma citrinum Foug A</name>
    <dbReference type="NCBI Taxonomy" id="1036808"/>
    <lineage>
        <taxon>Eukaryota</taxon>
        <taxon>Fungi</taxon>
        <taxon>Dikarya</taxon>
        <taxon>Basidiomycota</taxon>
        <taxon>Agaricomycotina</taxon>
        <taxon>Agaricomycetes</taxon>
        <taxon>Agaricomycetidae</taxon>
        <taxon>Boletales</taxon>
        <taxon>Sclerodermatineae</taxon>
        <taxon>Sclerodermataceae</taxon>
        <taxon>Scleroderma</taxon>
    </lineage>
</organism>
<evidence type="ECO:0000313" key="1">
    <source>
        <dbReference type="EMBL" id="KIM69411.1"/>
    </source>
</evidence>
<dbReference type="AlphaFoldDB" id="A0A0C3ENG6"/>
<keyword evidence="2" id="KW-1185">Reference proteome</keyword>
<dbReference type="HOGENOM" id="CLU_1579445_0_0_1"/>
<proteinExistence type="predicted"/>
<gene>
    <name evidence="1" type="ORF">SCLCIDRAFT_700934</name>
</gene>
<evidence type="ECO:0000313" key="2">
    <source>
        <dbReference type="Proteomes" id="UP000053989"/>
    </source>
</evidence>
<dbReference type="Proteomes" id="UP000053989">
    <property type="component" value="Unassembled WGS sequence"/>
</dbReference>
<name>A0A0C3ENG6_9AGAM</name>